<dbReference type="InterPro" id="IPR027417">
    <property type="entry name" value="P-loop_NTPase"/>
</dbReference>
<evidence type="ECO:0000256" key="1">
    <source>
        <dbReference type="ARBA" id="ARBA00022741"/>
    </source>
</evidence>
<dbReference type="GO" id="GO:0017111">
    <property type="term" value="F:ribonucleoside triphosphate phosphatase activity"/>
    <property type="evidence" value="ECO:0007669"/>
    <property type="project" value="InterPro"/>
</dbReference>
<protein>
    <submittedName>
        <fullName evidence="4">Uncharacterized protein</fullName>
    </submittedName>
</protein>
<accession>A0A0F9AZZ7</accession>
<dbReference type="PANTHER" id="PTHR43146:SF1">
    <property type="entry name" value="CANCER-RELATED NUCLEOSIDE-TRIPHOSPHATASE"/>
    <property type="match status" value="1"/>
</dbReference>
<evidence type="ECO:0000313" key="4">
    <source>
        <dbReference type="EMBL" id="KKK77911.1"/>
    </source>
</evidence>
<organism evidence="4">
    <name type="scientific">marine sediment metagenome</name>
    <dbReference type="NCBI Taxonomy" id="412755"/>
    <lineage>
        <taxon>unclassified sequences</taxon>
        <taxon>metagenomes</taxon>
        <taxon>ecological metagenomes</taxon>
    </lineage>
</organism>
<name>A0A0F9AZZ7_9ZZZZ</name>
<dbReference type="AlphaFoldDB" id="A0A0F9AZZ7"/>
<keyword evidence="1" id="KW-0547">Nucleotide-binding</keyword>
<reference evidence="4" key="1">
    <citation type="journal article" date="2015" name="Nature">
        <title>Complex archaea that bridge the gap between prokaryotes and eukaryotes.</title>
        <authorList>
            <person name="Spang A."/>
            <person name="Saw J.H."/>
            <person name="Jorgensen S.L."/>
            <person name="Zaremba-Niedzwiedzka K."/>
            <person name="Martijn J."/>
            <person name="Lind A.E."/>
            <person name="van Eijk R."/>
            <person name="Schleper C."/>
            <person name="Guy L."/>
            <person name="Ettema T.J."/>
        </authorList>
    </citation>
    <scope>NUCLEOTIDE SEQUENCE</scope>
</reference>
<sequence>MRSKILITGSPRSGKSTLISRITEFYSKKNYVIYGFLTPEVRMGGKRVGFDVEDIYSGKRNKFARAGNYKTQFKLGRYSIFIKEFDQM</sequence>
<dbReference type="SUPFAM" id="SSF52540">
    <property type="entry name" value="P-loop containing nucleoside triphosphate hydrolases"/>
    <property type="match status" value="1"/>
</dbReference>
<dbReference type="EMBL" id="LAZR01054730">
    <property type="protein sequence ID" value="KKK77911.1"/>
    <property type="molecule type" value="Genomic_DNA"/>
</dbReference>
<dbReference type="GO" id="GO:0005524">
    <property type="term" value="F:ATP binding"/>
    <property type="evidence" value="ECO:0007669"/>
    <property type="project" value="UniProtKB-KW"/>
</dbReference>
<keyword evidence="2" id="KW-0378">Hydrolase</keyword>
<evidence type="ECO:0000256" key="3">
    <source>
        <dbReference type="ARBA" id="ARBA00022840"/>
    </source>
</evidence>
<dbReference type="Pfam" id="PF03266">
    <property type="entry name" value="NTPase_1"/>
    <property type="match status" value="1"/>
</dbReference>
<dbReference type="Gene3D" id="3.40.50.300">
    <property type="entry name" value="P-loop containing nucleotide triphosphate hydrolases"/>
    <property type="match status" value="1"/>
</dbReference>
<feature type="non-terminal residue" evidence="4">
    <location>
        <position position="88"/>
    </location>
</feature>
<gene>
    <name evidence="4" type="ORF">LCGC14_2848830</name>
</gene>
<evidence type="ECO:0000256" key="2">
    <source>
        <dbReference type="ARBA" id="ARBA00022801"/>
    </source>
</evidence>
<dbReference type="InterPro" id="IPR004948">
    <property type="entry name" value="Nuc-triphosphatase_THEP1"/>
</dbReference>
<proteinExistence type="predicted"/>
<comment type="caution">
    <text evidence="4">The sequence shown here is derived from an EMBL/GenBank/DDBJ whole genome shotgun (WGS) entry which is preliminary data.</text>
</comment>
<dbReference type="PANTHER" id="PTHR43146">
    <property type="entry name" value="CANCER-RELATED NUCLEOSIDE-TRIPHOSPHATASE"/>
    <property type="match status" value="1"/>
</dbReference>
<keyword evidence="3" id="KW-0067">ATP-binding</keyword>